<dbReference type="PANTHER" id="PTHR48081:SF30">
    <property type="entry name" value="ACETYL-HYDROLASE LIPR-RELATED"/>
    <property type="match status" value="1"/>
</dbReference>
<organism evidence="4 5">
    <name type="scientific">Cryptosporangium phraense</name>
    <dbReference type="NCBI Taxonomy" id="2593070"/>
    <lineage>
        <taxon>Bacteria</taxon>
        <taxon>Bacillati</taxon>
        <taxon>Actinomycetota</taxon>
        <taxon>Actinomycetes</taxon>
        <taxon>Cryptosporangiales</taxon>
        <taxon>Cryptosporangiaceae</taxon>
        <taxon>Cryptosporangium</taxon>
    </lineage>
</organism>
<feature type="domain" description="Alpha/beta hydrolase fold-3" evidence="3">
    <location>
        <begin position="48"/>
        <end position="236"/>
    </location>
</feature>
<dbReference type="AlphaFoldDB" id="A0A545AG95"/>
<evidence type="ECO:0000313" key="5">
    <source>
        <dbReference type="Proteomes" id="UP000317982"/>
    </source>
</evidence>
<keyword evidence="5" id="KW-1185">Reference proteome</keyword>
<keyword evidence="2 4" id="KW-0378">Hydrolase</keyword>
<dbReference type="EMBL" id="VIRS01000042">
    <property type="protein sequence ID" value="TQS40353.1"/>
    <property type="molecule type" value="Genomic_DNA"/>
</dbReference>
<dbReference type="PROSITE" id="PS01173">
    <property type="entry name" value="LIPASE_GDXG_HIS"/>
    <property type="match status" value="1"/>
</dbReference>
<evidence type="ECO:0000313" key="4">
    <source>
        <dbReference type="EMBL" id="TQS40353.1"/>
    </source>
</evidence>
<dbReference type="Gene3D" id="3.40.50.1820">
    <property type="entry name" value="alpha/beta hydrolase"/>
    <property type="match status" value="1"/>
</dbReference>
<dbReference type="InterPro" id="IPR050300">
    <property type="entry name" value="GDXG_lipolytic_enzyme"/>
</dbReference>
<comment type="caution">
    <text evidence="4">The sequence shown here is derived from an EMBL/GenBank/DDBJ whole genome shotgun (WGS) entry which is preliminary data.</text>
</comment>
<dbReference type="OrthoDB" id="128186at2"/>
<dbReference type="InterPro" id="IPR013094">
    <property type="entry name" value="AB_hydrolase_3"/>
</dbReference>
<dbReference type="SUPFAM" id="SSF53474">
    <property type="entry name" value="alpha/beta-Hydrolases"/>
    <property type="match status" value="1"/>
</dbReference>
<dbReference type="PANTHER" id="PTHR48081">
    <property type="entry name" value="AB HYDROLASE SUPERFAMILY PROTEIN C4A8.06C"/>
    <property type="match status" value="1"/>
</dbReference>
<dbReference type="GO" id="GO:0004806">
    <property type="term" value="F:triacylglycerol lipase activity"/>
    <property type="evidence" value="ECO:0007669"/>
    <property type="project" value="TreeGrafter"/>
</dbReference>
<evidence type="ECO:0000259" key="3">
    <source>
        <dbReference type="Pfam" id="PF07859"/>
    </source>
</evidence>
<dbReference type="InParanoid" id="A0A545AG95"/>
<dbReference type="RefSeq" id="WP_142709197.1">
    <property type="nucleotide sequence ID" value="NZ_VIRS01000042.1"/>
</dbReference>
<protein>
    <submittedName>
        <fullName evidence="4">Alpha/beta hydrolase</fullName>
    </submittedName>
</protein>
<accession>A0A545AG95</accession>
<sequence>MDTNRELWQERAAGDASRQWESLTTEPAGLETALTMRPPDAPDDLTLMAIHGGGFVSGSIETHRRMFGHLALAAGLTTVVVEYGLVPEHVFPSQLDQVTEAFRRLPGRVAIVGDSCGATLALGVALRERDAGPAALMLMSPWVDFTFSGPGYDAGTDPFFSREVVRGLAAAYLAGADYPAEVDPGRADLRRLPPTYVQVGADEALVDDARLLTGRLREAGVDVMLDEFAGQLHTFQMGAGNSAVADDAIGKAGAWLRSTLR</sequence>
<dbReference type="InterPro" id="IPR029058">
    <property type="entry name" value="AB_hydrolase_fold"/>
</dbReference>
<name>A0A545AG95_9ACTN</name>
<dbReference type="Pfam" id="PF07859">
    <property type="entry name" value="Abhydrolase_3"/>
    <property type="match status" value="1"/>
</dbReference>
<proteinExistence type="inferred from homology"/>
<dbReference type="Proteomes" id="UP000317982">
    <property type="component" value="Unassembled WGS sequence"/>
</dbReference>
<reference evidence="4 5" key="1">
    <citation type="submission" date="2019-07" db="EMBL/GenBank/DDBJ databases">
        <title>Cryptosporangium phraense sp. nov., isolated from plant litter.</title>
        <authorList>
            <person name="Suriyachadkun C."/>
        </authorList>
    </citation>
    <scope>NUCLEOTIDE SEQUENCE [LARGE SCALE GENOMIC DNA]</scope>
    <source>
        <strain evidence="4 5">A-T 5661</strain>
    </source>
</reference>
<comment type="similarity">
    <text evidence="1">Belongs to the 'GDXG' lipolytic enzyme family.</text>
</comment>
<evidence type="ECO:0000256" key="2">
    <source>
        <dbReference type="ARBA" id="ARBA00022801"/>
    </source>
</evidence>
<dbReference type="InterPro" id="IPR002168">
    <property type="entry name" value="Lipase_GDXG_HIS_AS"/>
</dbReference>
<evidence type="ECO:0000256" key="1">
    <source>
        <dbReference type="ARBA" id="ARBA00010515"/>
    </source>
</evidence>
<gene>
    <name evidence="4" type="ORF">FL583_35055</name>
</gene>